<name>A0A5J4RC44_9ZZZZ</name>
<dbReference type="GO" id="GO:0004540">
    <property type="term" value="F:RNA nuclease activity"/>
    <property type="evidence" value="ECO:0007669"/>
    <property type="project" value="InterPro"/>
</dbReference>
<evidence type="ECO:0000313" key="7">
    <source>
        <dbReference type="EMBL" id="KAA6330263.1"/>
    </source>
</evidence>
<evidence type="ECO:0000256" key="2">
    <source>
        <dbReference type="ARBA" id="ARBA00022649"/>
    </source>
</evidence>
<proteinExistence type="inferred from homology"/>
<gene>
    <name evidence="7" type="ORF">EZS27_021017</name>
</gene>
<keyword evidence="3" id="KW-0540">Nuclease</keyword>
<comment type="similarity">
    <text evidence="6">Belongs to the HepT RNase toxin family.</text>
</comment>
<dbReference type="EMBL" id="SNRY01001528">
    <property type="protein sequence ID" value="KAA6330263.1"/>
    <property type="molecule type" value="Genomic_DNA"/>
</dbReference>
<dbReference type="InterPro" id="IPR051813">
    <property type="entry name" value="HepT_RNase_toxin"/>
</dbReference>
<organism evidence="7">
    <name type="scientific">termite gut metagenome</name>
    <dbReference type="NCBI Taxonomy" id="433724"/>
    <lineage>
        <taxon>unclassified sequences</taxon>
        <taxon>metagenomes</taxon>
        <taxon>organismal metagenomes</taxon>
    </lineage>
</organism>
<evidence type="ECO:0000256" key="6">
    <source>
        <dbReference type="ARBA" id="ARBA00024207"/>
    </source>
</evidence>
<protein>
    <recommendedName>
        <fullName evidence="8">DUF86 domain-containing protein</fullName>
    </recommendedName>
</protein>
<dbReference type="Gene3D" id="1.20.120.580">
    <property type="entry name" value="bsu32300-like"/>
    <property type="match status" value="1"/>
</dbReference>
<dbReference type="PANTHER" id="PTHR34139:SF1">
    <property type="entry name" value="RNASE MJ1380-RELATED"/>
    <property type="match status" value="1"/>
</dbReference>
<keyword evidence="2" id="KW-1277">Toxin-antitoxin system</keyword>
<dbReference type="GO" id="GO:0000166">
    <property type="term" value="F:nucleotide binding"/>
    <property type="evidence" value="ECO:0007669"/>
    <property type="project" value="UniProtKB-KW"/>
</dbReference>
<evidence type="ECO:0000256" key="5">
    <source>
        <dbReference type="ARBA" id="ARBA00022801"/>
    </source>
</evidence>
<evidence type="ECO:0000256" key="4">
    <source>
        <dbReference type="ARBA" id="ARBA00022741"/>
    </source>
</evidence>
<dbReference type="InterPro" id="IPR037038">
    <property type="entry name" value="HepT-like_sf"/>
</dbReference>
<dbReference type="AlphaFoldDB" id="A0A5J4RC44"/>
<sequence length="112" mass="13380">MDSNIRERLRDIYESITSIEDYLGAERDFDVYMINKMLRRAIERELEIIGEAMNRIDKKVPDIPISSKRQIVGMRNRLIHGYYKIDNVMIWGVINRHLPVLEEEVSRILYEP</sequence>
<dbReference type="InterPro" id="IPR008201">
    <property type="entry name" value="HepT-like"/>
</dbReference>
<accession>A0A5J4RC44</accession>
<dbReference type="GO" id="GO:0110001">
    <property type="term" value="C:toxin-antitoxin complex"/>
    <property type="evidence" value="ECO:0007669"/>
    <property type="project" value="InterPro"/>
</dbReference>
<keyword evidence="4" id="KW-0547">Nucleotide-binding</keyword>
<dbReference type="PANTHER" id="PTHR34139">
    <property type="entry name" value="UPF0331 PROTEIN MJ0127"/>
    <property type="match status" value="1"/>
</dbReference>
<comment type="caution">
    <text evidence="7">The sequence shown here is derived from an EMBL/GenBank/DDBJ whole genome shotgun (WGS) entry which is preliminary data.</text>
</comment>
<dbReference type="Pfam" id="PF01934">
    <property type="entry name" value="HepT-like"/>
    <property type="match status" value="1"/>
</dbReference>
<dbReference type="GO" id="GO:0016787">
    <property type="term" value="F:hydrolase activity"/>
    <property type="evidence" value="ECO:0007669"/>
    <property type="project" value="UniProtKB-KW"/>
</dbReference>
<keyword evidence="5" id="KW-0378">Hydrolase</keyword>
<keyword evidence="1" id="KW-0597">Phosphoprotein</keyword>
<evidence type="ECO:0000256" key="3">
    <source>
        <dbReference type="ARBA" id="ARBA00022722"/>
    </source>
</evidence>
<reference evidence="7" key="1">
    <citation type="submission" date="2019-03" db="EMBL/GenBank/DDBJ databases">
        <title>Single cell metagenomics reveals metabolic interactions within the superorganism composed of flagellate Streblomastix strix and complex community of Bacteroidetes bacteria on its surface.</title>
        <authorList>
            <person name="Treitli S.C."/>
            <person name="Kolisko M."/>
            <person name="Husnik F."/>
            <person name="Keeling P."/>
            <person name="Hampl V."/>
        </authorList>
    </citation>
    <scope>NUCLEOTIDE SEQUENCE</scope>
    <source>
        <strain evidence="7">STM</strain>
    </source>
</reference>
<evidence type="ECO:0000256" key="1">
    <source>
        <dbReference type="ARBA" id="ARBA00022553"/>
    </source>
</evidence>
<evidence type="ECO:0008006" key="8">
    <source>
        <dbReference type="Google" id="ProtNLM"/>
    </source>
</evidence>